<sequence length="247" mass="27455">MDPITFELPHTLKAPKAAPSLGPTSRTMQPMITGTSVVAFKYKDGIMMAADCLGSYGSLARFRNENRFMQVGATTLLGASGDMSDFQFMKHKLEDLLTSEYDMDDGQSLGTKSVYKYVSNIMYGRRNKFDPLWNAYVVGGIDNGEAFLGYANLFGTTYQSDCIATGFGAHLAIPILRRRVEGRADEISEEEAVRILDDCMRVLLYRDCRAFNKQRRAKVTAQGVEISEPYALETDWSIADRVVGYGA</sequence>
<dbReference type="PROSITE" id="PS00854">
    <property type="entry name" value="PROTEASOME_BETA_1"/>
    <property type="match status" value="1"/>
</dbReference>
<protein>
    <recommendedName>
        <fullName evidence="4">Proteasome subunit beta</fullName>
    </recommendedName>
</protein>
<keyword evidence="2 4" id="KW-0647">Proteasome</keyword>
<evidence type="ECO:0000256" key="1">
    <source>
        <dbReference type="ARBA" id="ARBA00022490"/>
    </source>
</evidence>
<dbReference type="InterPro" id="IPR001353">
    <property type="entry name" value="Proteasome_sua/b"/>
</dbReference>
<dbReference type="SUPFAM" id="SSF56235">
    <property type="entry name" value="N-terminal nucleophile aminohydrolases (Ntn hydrolases)"/>
    <property type="match status" value="1"/>
</dbReference>
<dbReference type="Pfam" id="PF00227">
    <property type="entry name" value="Proteasome"/>
    <property type="match status" value="1"/>
</dbReference>
<dbReference type="InterPro" id="IPR029055">
    <property type="entry name" value="Ntn_hydrolases_N"/>
</dbReference>
<evidence type="ECO:0000256" key="3">
    <source>
        <dbReference type="ARBA" id="ARBA00023242"/>
    </source>
</evidence>
<evidence type="ECO:0000256" key="4">
    <source>
        <dbReference type="PIRNR" id="PIRNR001213"/>
    </source>
</evidence>
<dbReference type="PANTHER" id="PTHR32194:SF6">
    <property type="entry name" value="PROTEASOME SUBUNIT BETA"/>
    <property type="match status" value="1"/>
</dbReference>
<evidence type="ECO:0000313" key="6">
    <source>
        <dbReference type="Proteomes" id="UP001139887"/>
    </source>
</evidence>
<dbReference type="CDD" id="cd03760">
    <property type="entry name" value="proteasome_beta_type_4"/>
    <property type="match status" value="1"/>
</dbReference>
<dbReference type="GO" id="GO:0051603">
    <property type="term" value="P:proteolysis involved in protein catabolic process"/>
    <property type="evidence" value="ECO:0007669"/>
    <property type="project" value="InterPro"/>
</dbReference>
<name>A0A9W8M167_9FUNG</name>
<dbReference type="PANTHER" id="PTHR32194">
    <property type="entry name" value="METALLOPROTEASE TLDD"/>
    <property type="match status" value="1"/>
</dbReference>
<dbReference type="OrthoDB" id="10248542at2759"/>
<comment type="similarity">
    <text evidence="4">Belongs to the peptidase T1B family.</text>
</comment>
<organism evidence="5 6">
    <name type="scientific">Coemansia brasiliensis</name>
    <dbReference type="NCBI Taxonomy" id="2650707"/>
    <lineage>
        <taxon>Eukaryota</taxon>
        <taxon>Fungi</taxon>
        <taxon>Fungi incertae sedis</taxon>
        <taxon>Zoopagomycota</taxon>
        <taxon>Kickxellomycotina</taxon>
        <taxon>Kickxellomycetes</taxon>
        <taxon>Kickxellales</taxon>
        <taxon>Kickxellaceae</taxon>
        <taxon>Coemansia</taxon>
    </lineage>
</organism>
<dbReference type="GO" id="GO:0016787">
    <property type="term" value="F:hydrolase activity"/>
    <property type="evidence" value="ECO:0007669"/>
    <property type="project" value="UniProtKB-KW"/>
</dbReference>
<comment type="caution">
    <text evidence="5">The sequence shown here is derived from an EMBL/GenBank/DDBJ whole genome shotgun (WGS) entry which is preliminary data.</text>
</comment>
<dbReference type="PIRSF" id="PIRSF001213">
    <property type="entry name" value="Psome_endopept_beta"/>
    <property type="match status" value="1"/>
</dbReference>
<dbReference type="InterPro" id="IPR023333">
    <property type="entry name" value="Proteasome_suB-type"/>
</dbReference>
<reference evidence="5" key="1">
    <citation type="submission" date="2022-07" db="EMBL/GenBank/DDBJ databases">
        <title>Phylogenomic reconstructions and comparative analyses of Kickxellomycotina fungi.</title>
        <authorList>
            <person name="Reynolds N.K."/>
            <person name="Stajich J.E."/>
            <person name="Barry K."/>
            <person name="Grigoriev I.V."/>
            <person name="Crous P."/>
            <person name="Smith M.E."/>
        </authorList>
    </citation>
    <scope>NUCLEOTIDE SEQUENCE</scope>
    <source>
        <strain evidence="5">NRRL 1566</strain>
    </source>
</reference>
<accession>A0A9W8M167</accession>
<dbReference type="FunFam" id="3.60.20.10:FF:000014">
    <property type="entry name" value="Proteasome subunit beta type-7"/>
    <property type="match status" value="1"/>
</dbReference>
<dbReference type="GO" id="GO:0005634">
    <property type="term" value="C:nucleus"/>
    <property type="evidence" value="ECO:0007669"/>
    <property type="project" value="UniProtKB-SubCell"/>
</dbReference>
<dbReference type="InterPro" id="IPR016050">
    <property type="entry name" value="Proteasome_bsu_CS"/>
</dbReference>
<dbReference type="Proteomes" id="UP001139887">
    <property type="component" value="Unassembled WGS sequence"/>
</dbReference>
<keyword evidence="1 4" id="KW-0963">Cytoplasm</keyword>
<dbReference type="InterPro" id="IPR016295">
    <property type="entry name" value="Proteasome_beta4"/>
</dbReference>
<proteinExistence type="inferred from homology"/>
<dbReference type="PROSITE" id="PS51476">
    <property type="entry name" value="PROTEASOME_BETA_2"/>
    <property type="match status" value="1"/>
</dbReference>
<dbReference type="EMBL" id="JANBUW010000006">
    <property type="protein sequence ID" value="KAJ2852051.1"/>
    <property type="molecule type" value="Genomic_DNA"/>
</dbReference>
<keyword evidence="6" id="KW-1185">Reference proteome</keyword>
<gene>
    <name evidence="5" type="primary">PRE4</name>
    <name evidence="5" type="ORF">IWW36_000630</name>
</gene>
<comment type="subcellular location">
    <subcellularLocation>
        <location evidence="4">Cytoplasm</location>
    </subcellularLocation>
    <subcellularLocation>
        <location evidence="4">Nucleus</location>
    </subcellularLocation>
</comment>
<comment type="function">
    <text evidence="4">Non-catalytic component of the proteasome.</text>
</comment>
<keyword evidence="5" id="KW-0378">Hydrolase</keyword>
<dbReference type="GO" id="GO:0019774">
    <property type="term" value="C:proteasome core complex, beta-subunit complex"/>
    <property type="evidence" value="ECO:0007669"/>
    <property type="project" value="UniProtKB-UniRule"/>
</dbReference>
<dbReference type="AlphaFoldDB" id="A0A9W8M167"/>
<dbReference type="Gene3D" id="3.60.20.10">
    <property type="entry name" value="Glutamine Phosphoribosylpyrophosphate, subunit 1, domain 1"/>
    <property type="match status" value="1"/>
</dbReference>
<evidence type="ECO:0000256" key="2">
    <source>
        <dbReference type="ARBA" id="ARBA00022942"/>
    </source>
</evidence>
<keyword evidence="3 4" id="KW-0539">Nucleus</keyword>
<dbReference type="GO" id="GO:0005737">
    <property type="term" value="C:cytoplasm"/>
    <property type="evidence" value="ECO:0007669"/>
    <property type="project" value="UniProtKB-SubCell"/>
</dbReference>
<evidence type="ECO:0000313" key="5">
    <source>
        <dbReference type="EMBL" id="KAJ2852051.1"/>
    </source>
</evidence>